<evidence type="ECO:0000259" key="10">
    <source>
        <dbReference type="PROSITE" id="PS50156"/>
    </source>
</evidence>
<evidence type="ECO:0000256" key="4">
    <source>
        <dbReference type="ARBA" id="ARBA00022475"/>
    </source>
</evidence>
<feature type="transmembrane region" description="Helical" evidence="9">
    <location>
        <begin position="975"/>
        <end position="995"/>
    </location>
</feature>
<keyword evidence="3" id="KW-0813">Transport</keyword>
<organism evidence="11 12">
    <name type="scientific">Flavobacterium succinicans</name>
    <dbReference type="NCBI Taxonomy" id="29536"/>
    <lineage>
        <taxon>Bacteria</taxon>
        <taxon>Pseudomonadati</taxon>
        <taxon>Bacteroidota</taxon>
        <taxon>Flavobacteriia</taxon>
        <taxon>Flavobacteriales</taxon>
        <taxon>Flavobacteriaceae</taxon>
        <taxon>Flavobacterium</taxon>
    </lineage>
</organism>
<feature type="transmembrane region" description="Helical" evidence="9">
    <location>
        <begin position="1007"/>
        <end position="1029"/>
    </location>
</feature>
<feature type="transmembrane region" description="Helical" evidence="9">
    <location>
        <begin position="926"/>
        <end position="947"/>
    </location>
</feature>
<keyword evidence="5" id="KW-0997">Cell inner membrane</keyword>
<dbReference type="InterPro" id="IPR004764">
    <property type="entry name" value="MdtF-like"/>
</dbReference>
<dbReference type="NCBIfam" id="TIGR00915">
    <property type="entry name" value="2A0602"/>
    <property type="match status" value="1"/>
</dbReference>
<dbReference type="InterPro" id="IPR001036">
    <property type="entry name" value="Acrflvin-R"/>
</dbReference>
<name>A0A199XR78_9FLAO</name>
<dbReference type="Gene3D" id="3.30.70.1430">
    <property type="entry name" value="Multidrug efflux transporter AcrB pore domain"/>
    <property type="match status" value="2"/>
</dbReference>
<dbReference type="GO" id="GO:0015562">
    <property type="term" value="F:efflux transmembrane transporter activity"/>
    <property type="evidence" value="ECO:0007669"/>
    <property type="project" value="InterPro"/>
</dbReference>
<feature type="transmembrane region" description="Helical" evidence="9">
    <location>
        <begin position="470"/>
        <end position="497"/>
    </location>
</feature>
<dbReference type="PANTHER" id="PTHR32063:SF24">
    <property type="entry name" value="CATION EFFLUX SYSTEM (ACRB_ACRD_ACRF FAMILY)"/>
    <property type="match status" value="1"/>
</dbReference>
<evidence type="ECO:0000256" key="2">
    <source>
        <dbReference type="ARBA" id="ARBA00010942"/>
    </source>
</evidence>
<reference evidence="11 12" key="1">
    <citation type="submission" date="2016-06" db="EMBL/GenBank/DDBJ databases">
        <title>Draft genome sequence of Flavobacterium succinicans strain DD5b.</title>
        <authorList>
            <person name="Poehlein A."/>
            <person name="Daniel R."/>
            <person name="Simeonova D.D."/>
        </authorList>
    </citation>
    <scope>NUCLEOTIDE SEQUENCE [LARGE SCALE GENOMIC DNA]</scope>
    <source>
        <strain evidence="11 12">DD5b</strain>
    </source>
</reference>
<evidence type="ECO:0000256" key="9">
    <source>
        <dbReference type="SAM" id="Phobius"/>
    </source>
</evidence>
<dbReference type="SUPFAM" id="SSF82714">
    <property type="entry name" value="Multidrug efflux transporter AcrB TolC docking domain, DN and DC subdomains"/>
    <property type="match status" value="2"/>
</dbReference>
<proteinExistence type="inferred from homology"/>
<sequence length="1052" mass="114448">MDNFFVRRPIVAIVLSIFMVIIGGLSILETPIAQYPEIAPPVVQIQTSYRGANALNVEQAVATPIEQKVNGVENMLYMQSTNTGDGSMSLSVTFDMGTDLDNATMLTQNRVASATSTLPVDVKNTGVTTKKSLSMPLLLFSLSSPNNTYSSDFLTNYANINIVDALSRIKGVGEVVIFGGSNYAMRIWVKPDILAKYKLTIPDIMSAIKDQNSIAPGGKFGAPPAEDGNEFTYNVTLKDRLVDIKDFENIILKSNIGNQQVRLKDVATVALGTESYASKGALNGKPAGTIGIKQMPGSNALEVAAEAKKTMEELSKKFPQDLTYHTSLDTTLAITEGISEIMHTLLEAIFLVIIVVFIFLQNWRATIIPLLTVPVSLIGVFMLFPLLGFSINVLSLLGLVLAIGIVVDDAIVVVEAVMHHIEHGLSPREATNKAMKEVSGPVIAIAVVLTAVFIPVAMTPGITGRLYQQFAITIAISVIFSAISALTLSPALCSILLKPNQEPKGWLGKFFKAFNQKFESFTNKYTGFTAFLIKKTVRSFIFIGIMIGAIAILGSKIPSGFVPEEDQGYLFVNVELPGASSLHRTEAVCKKIEGILGSIEGIEYYTTVSGYSLLKNSMATNNGFFFISLKEWKKRDKDVFKIIQEINGKLVYAVPEATAFAFGPPPISGIGNAAGFSMMLQDRAGKTPQYLFENAQRFMAEARKRPEIGSVRTTFNPYVPQISLDIDRDKVTELNLSLSEVNLAIGASLGGQYVNEFNRFGRQYIVLIQAAPSFTLNPEDINKIFVRSKDNIMIPISSIATIKKESGPEFTTRFNLYRSAEIGGSPAPGYTSSEARVALEETALKVLPTDMGYQWSAMSYQEKQAEGKGATVFIMAILFVFLILAAQYESWKLPFSVLLGTPFAVFGAFLGLYLCKLFSPDYVNNVFAQIGLVMLIGLAAKNAILIVEFAKAEYEKGVPLVEAALTAAKLRFRPILMTAFAFILGVVPLLTASGAGAQARKVMGMTVFSGMLVATIMGVCFIPVLFVFVERVGKKKHQENAVESTKSISHEE</sequence>
<dbReference type="GO" id="GO:0009636">
    <property type="term" value="P:response to toxic substance"/>
    <property type="evidence" value="ECO:0007669"/>
    <property type="project" value="UniProtKB-ARBA"/>
</dbReference>
<evidence type="ECO:0000256" key="3">
    <source>
        <dbReference type="ARBA" id="ARBA00022448"/>
    </source>
</evidence>
<keyword evidence="12" id="KW-1185">Reference proteome</keyword>
<dbReference type="Gene3D" id="3.30.70.1320">
    <property type="entry name" value="Multidrug efflux transporter AcrB pore domain like"/>
    <property type="match status" value="1"/>
</dbReference>
<protein>
    <submittedName>
        <fullName evidence="11">Efflux pump membrane transporter BepE</fullName>
    </submittedName>
</protein>
<feature type="transmembrane region" description="Helical" evidence="9">
    <location>
        <begin position="367"/>
        <end position="387"/>
    </location>
</feature>
<evidence type="ECO:0000256" key="5">
    <source>
        <dbReference type="ARBA" id="ARBA00022519"/>
    </source>
</evidence>
<evidence type="ECO:0000256" key="8">
    <source>
        <dbReference type="ARBA" id="ARBA00023136"/>
    </source>
</evidence>
<keyword evidence="8 9" id="KW-0472">Membrane</keyword>
<feature type="transmembrane region" description="Helical" evidence="9">
    <location>
        <begin position="393"/>
        <end position="417"/>
    </location>
</feature>
<dbReference type="Pfam" id="PF00873">
    <property type="entry name" value="ACR_tran"/>
    <property type="match status" value="1"/>
</dbReference>
<feature type="transmembrane region" description="Helical" evidence="9">
    <location>
        <begin position="341"/>
        <end position="360"/>
    </location>
</feature>
<dbReference type="Gene3D" id="1.20.1640.10">
    <property type="entry name" value="Multidrug efflux transporter AcrB transmembrane domain"/>
    <property type="match status" value="2"/>
</dbReference>
<feature type="transmembrane region" description="Helical" evidence="9">
    <location>
        <begin position="869"/>
        <end position="886"/>
    </location>
</feature>
<feature type="transmembrane region" description="Helical" evidence="9">
    <location>
        <begin position="438"/>
        <end position="458"/>
    </location>
</feature>
<dbReference type="GO" id="GO:0005886">
    <property type="term" value="C:plasma membrane"/>
    <property type="evidence" value="ECO:0007669"/>
    <property type="project" value="UniProtKB-SubCell"/>
</dbReference>
<dbReference type="GO" id="GO:0042910">
    <property type="term" value="F:xenobiotic transmembrane transporter activity"/>
    <property type="evidence" value="ECO:0007669"/>
    <property type="project" value="TreeGrafter"/>
</dbReference>
<dbReference type="FunFam" id="1.20.1640.10:FF:000001">
    <property type="entry name" value="Efflux pump membrane transporter"/>
    <property type="match status" value="1"/>
</dbReference>
<dbReference type="InterPro" id="IPR000731">
    <property type="entry name" value="SSD"/>
</dbReference>
<accession>A0A199XR78</accession>
<feature type="transmembrane region" description="Helical" evidence="9">
    <location>
        <begin position="9"/>
        <end position="28"/>
    </location>
</feature>
<dbReference type="Gene3D" id="3.30.2090.10">
    <property type="entry name" value="Multidrug efflux transporter AcrB TolC docking domain, DN and DC subdomains"/>
    <property type="match status" value="2"/>
</dbReference>
<dbReference type="PANTHER" id="PTHR32063">
    <property type="match status" value="1"/>
</dbReference>
<dbReference type="SUPFAM" id="SSF82866">
    <property type="entry name" value="Multidrug efflux transporter AcrB transmembrane domain"/>
    <property type="match status" value="2"/>
</dbReference>
<comment type="caution">
    <text evidence="11">The sequence shown here is derived from an EMBL/GenBank/DDBJ whole genome shotgun (WGS) entry which is preliminary data.</text>
</comment>
<evidence type="ECO:0000256" key="6">
    <source>
        <dbReference type="ARBA" id="ARBA00022692"/>
    </source>
</evidence>
<evidence type="ECO:0000313" key="11">
    <source>
        <dbReference type="EMBL" id="OAZ03751.1"/>
    </source>
</evidence>
<comment type="subcellular location">
    <subcellularLocation>
        <location evidence="1">Cell inner membrane</location>
        <topology evidence="1">Multi-pass membrane protein</topology>
    </subcellularLocation>
</comment>
<dbReference type="Proteomes" id="UP000093807">
    <property type="component" value="Unassembled WGS sequence"/>
</dbReference>
<dbReference type="PATRIC" id="fig|29536.5.peg.2119"/>
<dbReference type="EMBL" id="JMTM01000053">
    <property type="protein sequence ID" value="OAZ03751.1"/>
    <property type="molecule type" value="Genomic_DNA"/>
</dbReference>
<dbReference type="AlphaFoldDB" id="A0A199XR78"/>
<dbReference type="FunFam" id="3.30.70.1430:FF:000001">
    <property type="entry name" value="Efflux pump membrane transporter"/>
    <property type="match status" value="1"/>
</dbReference>
<feature type="domain" description="SSD" evidence="10">
    <location>
        <begin position="370"/>
        <end position="495"/>
    </location>
</feature>
<evidence type="ECO:0000256" key="1">
    <source>
        <dbReference type="ARBA" id="ARBA00004429"/>
    </source>
</evidence>
<feature type="transmembrane region" description="Helical" evidence="9">
    <location>
        <begin position="893"/>
        <end position="914"/>
    </location>
</feature>
<dbReference type="PROSITE" id="PS50156">
    <property type="entry name" value="SSD"/>
    <property type="match status" value="1"/>
</dbReference>
<comment type="similarity">
    <text evidence="2">Belongs to the resistance-nodulation-cell division (RND) (TC 2.A.6) family.</text>
</comment>
<keyword evidence="7 9" id="KW-1133">Transmembrane helix</keyword>
<dbReference type="SUPFAM" id="SSF82693">
    <property type="entry name" value="Multidrug efflux transporter AcrB pore domain, PN1, PN2, PC1 and PC2 subdomains"/>
    <property type="match status" value="3"/>
</dbReference>
<keyword evidence="4" id="KW-1003">Cell membrane</keyword>
<dbReference type="Gene3D" id="3.30.70.1440">
    <property type="entry name" value="Multidrug efflux transporter AcrB pore domain"/>
    <property type="match status" value="1"/>
</dbReference>
<dbReference type="InterPro" id="IPR027463">
    <property type="entry name" value="AcrB_DN_DC_subdom"/>
</dbReference>
<dbReference type="RefSeq" id="WP_064715811.1">
    <property type="nucleotide sequence ID" value="NZ_JMTM01000053.1"/>
</dbReference>
<gene>
    <name evidence="11" type="primary">bepE</name>
    <name evidence="11" type="ORF">FLB_20290</name>
</gene>
<feature type="transmembrane region" description="Helical" evidence="9">
    <location>
        <begin position="540"/>
        <end position="557"/>
    </location>
</feature>
<evidence type="ECO:0000313" key="12">
    <source>
        <dbReference type="Proteomes" id="UP000093807"/>
    </source>
</evidence>
<dbReference type="NCBIfam" id="NF000282">
    <property type="entry name" value="RND_permease_1"/>
    <property type="match status" value="1"/>
</dbReference>
<dbReference type="PRINTS" id="PR00702">
    <property type="entry name" value="ACRIFLAVINRP"/>
</dbReference>
<evidence type="ECO:0000256" key="7">
    <source>
        <dbReference type="ARBA" id="ARBA00022989"/>
    </source>
</evidence>
<keyword evidence="6 9" id="KW-0812">Transmembrane</keyword>
<dbReference type="OrthoDB" id="9758940at2"/>